<reference evidence="2 3" key="1">
    <citation type="submission" date="2019-06" db="EMBL/GenBank/DDBJ databases">
        <title>Draft genome of Aliikangiella marina GYP-15.</title>
        <authorList>
            <person name="Wang G."/>
        </authorList>
    </citation>
    <scope>NUCLEOTIDE SEQUENCE [LARGE SCALE GENOMIC DNA]</scope>
    <source>
        <strain evidence="2 3">GYP-15</strain>
    </source>
</reference>
<keyword evidence="3" id="KW-1185">Reference proteome</keyword>
<evidence type="ECO:0000313" key="3">
    <source>
        <dbReference type="Proteomes" id="UP000317839"/>
    </source>
</evidence>
<proteinExistence type="predicted"/>
<gene>
    <name evidence="2" type="ORF">FLL45_04320</name>
</gene>
<dbReference type="Proteomes" id="UP000317839">
    <property type="component" value="Unassembled WGS sequence"/>
</dbReference>
<name>A0A545TIX1_9GAMM</name>
<dbReference type="SUPFAM" id="SSF82171">
    <property type="entry name" value="DPP6 N-terminal domain-like"/>
    <property type="match status" value="1"/>
</dbReference>
<feature type="chain" id="PRO_5022112321" evidence="1">
    <location>
        <begin position="20"/>
        <end position="733"/>
    </location>
</feature>
<comment type="caution">
    <text evidence="2">The sequence shown here is derived from an EMBL/GenBank/DDBJ whole genome shotgun (WGS) entry which is preliminary data.</text>
</comment>
<evidence type="ECO:0000256" key="1">
    <source>
        <dbReference type="SAM" id="SignalP"/>
    </source>
</evidence>
<sequence>MYRVFNLVLSLILFTFLFACGGGGDSAQPNTGSEQVDEGPPITLNSELVNTSYLAYERIKLHDGALYAYMNFDKRFDRYDFDSDQITTIYESNYNSEGFHDALFSPDPLADFDLFSYLNRDFVLFQDRVFNLNHPNGSFSDDFGINSFSLHDRSPSVVGASPSGERGNFSSVTSFRGHVYWLSDSNNVDERHLFRAPSQYLKSGETPHPSFPFESLVPTYNLGFSTLHNLTNAILIYDRSEGCIYTFYEDTLSINLIRCDKEELSLHDIHIEGDRVFLNNYASGNGDRALFQLDLADGSKKYIKDIQVEDVVTTSEALYSLSYADSAWSIEKFDFSSEICSTFVALQEHLTDSNNNYPTSYEYFVRLFVAPEFNQLIVLERFNRPEVGVMKHVFSLDTGEYQSSNDISSYISDFNPDNFTAVYNQYLYFPYSKLGEIFARRAIFDLVNESQVQPDSIYWAPLSRNSNSTYFNFTERSLIQTTDDTVISVELDHYPAPVELHYYQSEDVERLDYRSLQVTDDSFYYLEYDVTANSNLQFDKTRIQRRDRETNVLSTLVEFDGHIRDLVKHNGYLYYVLSETDSLNYSVQRLDLLTNEIEPLVQITNDIIPVFEYSYSTQDVMLFSRDRIIFTVYIGTNSPKNVYSFDLVTGELKALIDGLVSNITDIATDGEYLYYTNDSSFNSSRVLAVSLEGGEPFVIRERQDDFSCVTLEYREADRSLYAGCGRQLLRLYR</sequence>
<dbReference type="RefSeq" id="WP_142888539.1">
    <property type="nucleotide sequence ID" value="NZ_VIKR01000001.1"/>
</dbReference>
<dbReference type="AlphaFoldDB" id="A0A545TIX1"/>
<dbReference type="EMBL" id="VIKR01000001">
    <property type="protein sequence ID" value="TQV77179.1"/>
    <property type="molecule type" value="Genomic_DNA"/>
</dbReference>
<feature type="signal peptide" evidence="1">
    <location>
        <begin position="1"/>
        <end position="19"/>
    </location>
</feature>
<accession>A0A545TIX1</accession>
<evidence type="ECO:0000313" key="2">
    <source>
        <dbReference type="EMBL" id="TQV77179.1"/>
    </source>
</evidence>
<organism evidence="2 3">
    <name type="scientific">Aliikangiella marina</name>
    <dbReference type="NCBI Taxonomy" id="1712262"/>
    <lineage>
        <taxon>Bacteria</taxon>
        <taxon>Pseudomonadati</taxon>
        <taxon>Pseudomonadota</taxon>
        <taxon>Gammaproteobacteria</taxon>
        <taxon>Oceanospirillales</taxon>
        <taxon>Pleioneaceae</taxon>
        <taxon>Aliikangiella</taxon>
    </lineage>
</organism>
<keyword evidence="1" id="KW-0732">Signal</keyword>
<dbReference type="PROSITE" id="PS51257">
    <property type="entry name" value="PROKAR_LIPOPROTEIN"/>
    <property type="match status" value="1"/>
</dbReference>
<protein>
    <submittedName>
        <fullName evidence="2">Uncharacterized protein</fullName>
    </submittedName>
</protein>